<dbReference type="OrthoDB" id="3796643at2759"/>
<comment type="caution">
    <text evidence="2">The sequence shown here is derived from an EMBL/GenBank/DDBJ whole genome shotgun (WGS) entry which is preliminary data.</text>
</comment>
<dbReference type="EMBL" id="ML978198">
    <property type="protein sequence ID" value="KAF2029653.1"/>
    <property type="molecule type" value="Genomic_DNA"/>
</dbReference>
<protein>
    <submittedName>
        <fullName evidence="2">Uncharacterized protein</fullName>
    </submittedName>
</protein>
<gene>
    <name evidence="2" type="ORF">EK21DRAFT_32144</name>
</gene>
<name>A0A9P4H7P1_9PLEO</name>
<accession>A0A9P4H7P1</accession>
<feature type="non-terminal residue" evidence="2">
    <location>
        <position position="100"/>
    </location>
</feature>
<reference evidence="2" key="1">
    <citation type="journal article" date="2020" name="Stud. Mycol.">
        <title>101 Dothideomycetes genomes: a test case for predicting lifestyles and emergence of pathogens.</title>
        <authorList>
            <person name="Haridas S."/>
            <person name="Albert R."/>
            <person name="Binder M."/>
            <person name="Bloem J."/>
            <person name="Labutti K."/>
            <person name="Salamov A."/>
            <person name="Andreopoulos B."/>
            <person name="Baker S."/>
            <person name="Barry K."/>
            <person name="Bills G."/>
            <person name="Bluhm B."/>
            <person name="Cannon C."/>
            <person name="Castanera R."/>
            <person name="Culley D."/>
            <person name="Daum C."/>
            <person name="Ezra D."/>
            <person name="Gonzalez J."/>
            <person name="Henrissat B."/>
            <person name="Kuo A."/>
            <person name="Liang C."/>
            <person name="Lipzen A."/>
            <person name="Lutzoni F."/>
            <person name="Magnuson J."/>
            <person name="Mondo S."/>
            <person name="Nolan M."/>
            <person name="Ohm R."/>
            <person name="Pangilinan J."/>
            <person name="Park H.-J."/>
            <person name="Ramirez L."/>
            <person name="Alfaro M."/>
            <person name="Sun H."/>
            <person name="Tritt A."/>
            <person name="Yoshinaga Y."/>
            <person name="Zwiers L.-H."/>
            <person name="Turgeon B."/>
            <person name="Goodwin S."/>
            <person name="Spatafora J."/>
            <person name="Crous P."/>
            <person name="Grigoriev I."/>
        </authorList>
    </citation>
    <scope>NUCLEOTIDE SEQUENCE</scope>
    <source>
        <strain evidence="2">CBS 110217</strain>
    </source>
</reference>
<feature type="non-terminal residue" evidence="2">
    <location>
        <position position="1"/>
    </location>
</feature>
<dbReference type="Proteomes" id="UP000799777">
    <property type="component" value="Unassembled WGS sequence"/>
</dbReference>
<proteinExistence type="predicted"/>
<evidence type="ECO:0000313" key="3">
    <source>
        <dbReference type="Proteomes" id="UP000799777"/>
    </source>
</evidence>
<evidence type="ECO:0000256" key="1">
    <source>
        <dbReference type="SAM" id="MobiDB-lite"/>
    </source>
</evidence>
<evidence type="ECO:0000313" key="2">
    <source>
        <dbReference type="EMBL" id="KAF2029653.1"/>
    </source>
</evidence>
<feature type="region of interest" description="Disordered" evidence="1">
    <location>
        <begin position="18"/>
        <end position="47"/>
    </location>
</feature>
<feature type="compositionally biased region" description="Acidic residues" evidence="1">
    <location>
        <begin position="91"/>
        <end position="100"/>
    </location>
</feature>
<keyword evidence="3" id="KW-1185">Reference proteome</keyword>
<feature type="region of interest" description="Disordered" evidence="1">
    <location>
        <begin position="73"/>
        <end position="100"/>
    </location>
</feature>
<organism evidence="2 3">
    <name type="scientific">Setomelanomma holmii</name>
    <dbReference type="NCBI Taxonomy" id="210430"/>
    <lineage>
        <taxon>Eukaryota</taxon>
        <taxon>Fungi</taxon>
        <taxon>Dikarya</taxon>
        <taxon>Ascomycota</taxon>
        <taxon>Pezizomycotina</taxon>
        <taxon>Dothideomycetes</taxon>
        <taxon>Pleosporomycetidae</taxon>
        <taxon>Pleosporales</taxon>
        <taxon>Pleosporineae</taxon>
        <taxon>Phaeosphaeriaceae</taxon>
        <taxon>Setomelanomma</taxon>
    </lineage>
</organism>
<dbReference type="AlphaFoldDB" id="A0A9P4H7P1"/>
<sequence>LDITEGFMPSADNDWKFKYDSPSGKTSKQLDQLLRPPIHPKKHPHNYDATRWADMSFKRLQDMPQPGLADQLVQQMEKQHKADVAKVNSVTEEEEEQAEF</sequence>